<keyword evidence="3" id="KW-1185">Reference proteome</keyword>
<keyword evidence="1" id="KW-1133">Transmembrane helix</keyword>
<proteinExistence type="predicted"/>
<dbReference type="AlphaFoldDB" id="A0A2X0MM92"/>
<organism evidence="2 3">
    <name type="scientific">Microbotryum silenes-dioicae</name>
    <dbReference type="NCBI Taxonomy" id="796604"/>
    <lineage>
        <taxon>Eukaryota</taxon>
        <taxon>Fungi</taxon>
        <taxon>Dikarya</taxon>
        <taxon>Basidiomycota</taxon>
        <taxon>Pucciniomycotina</taxon>
        <taxon>Microbotryomycetes</taxon>
        <taxon>Microbotryales</taxon>
        <taxon>Microbotryaceae</taxon>
        <taxon>Microbotryum</taxon>
    </lineage>
</organism>
<accession>A0A2X0MM92</accession>
<name>A0A2X0MM92_9BASI</name>
<sequence length="182" mass="20545">MYLLALTLIMRFRHLGFKSFFFTSSAPCWFLMLLISHYGHAWIDGTSLGWGSLAMGGALLFYCRPSDRETYLRRYHSPFNQILLYFIPELALGAPFPHAVAMCILSGKNFTGLKHTLVSEGMIKENLGTEWPRLSAVLNAISPFAMLVTYFNILTFDCVCIALLLKGLLGGISALRQWVRVR</sequence>
<feature type="transmembrane region" description="Helical" evidence="1">
    <location>
        <begin position="83"/>
        <end position="107"/>
    </location>
</feature>
<reference evidence="2 3" key="1">
    <citation type="submission" date="2016-11" db="EMBL/GenBank/DDBJ databases">
        <authorList>
            <person name="Jaros S."/>
            <person name="Januszkiewicz K."/>
            <person name="Wedrychowicz H."/>
        </authorList>
    </citation>
    <scope>NUCLEOTIDE SEQUENCE [LARGE SCALE GENOMIC DNA]</scope>
</reference>
<evidence type="ECO:0000313" key="2">
    <source>
        <dbReference type="EMBL" id="SGZ13596.1"/>
    </source>
</evidence>
<dbReference type="EMBL" id="FQNC01000080">
    <property type="protein sequence ID" value="SGZ13596.1"/>
    <property type="molecule type" value="Genomic_DNA"/>
</dbReference>
<dbReference type="Proteomes" id="UP000249464">
    <property type="component" value="Unassembled WGS sequence"/>
</dbReference>
<keyword evidence="1" id="KW-0472">Membrane</keyword>
<keyword evidence="1" id="KW-0812">Transmembrane</keyword>
<evidence type="ECO:0000256" key="1">
    <source>
        <dbReference type="SAM" id="Phobius"/>
    </source>
</evidence>
<feature type="transmembrane region" description="Helical" evidence="1">
    <location>
        <begin position="140"/>
        <end position="165"/>
    </location>
</feature>
<feature type="transmembrane region" description="Helical" evidence="1">
    <location>
        <begin position="45"/>
        <end position="63"/>
    </location>
</feature>
<gene>
    <name evidence="2" type="primary">BQ5605_C028g10579</name>
    <name evidence="2" type="ORF">BQ5605_C028G10579</name>
</gene>
<evidence type="ECO:0000313" key="3">
    <source>
        <dbReference type="Proteomes" id="UP000249464"/>
    </source>
</evidence>
<feature type="transmembrane region" description="Helical" evidence="1">
    <location>
        <begin position="20"/>
        <end position="39"/>
    </location>
</feature>
<protein>
    <submittedName>
        <fullName evidence="2">BQ5605_C028g10579 protein</fullName>
    </submittedName>
</protein>